<dbReference type="RefSeq" id="WP_057400526.1">
    <property type="nucleotide sequence ID" value="NZ_LJXB01000093.1"/>
</dbReference>
<keyword evidence="4 5" id="KW-0472">Membrane</keyword>
<evidence type="ECO:0000256" key="4">
    <source>
        <dbReference type="ARBA" id="ARBA00023136"/>
    </source>
</evidence>
<name>A0A0P8WG43_PSEFL</name>
<dbReference type="GO" id="GO:0016020">
    <property type="term" value="C:membrane"/>
    <property type="evidence" value="ECO:0007669"/>
    <property type="project" value="UniProtKB-SubCell"/>
</dbReference>
<dbReference type="OrthoDB" id="9774900at2"/>
<evidence type="ECO:0000256" key="3">
    <source>
        <dbReference type="ARBA" id="ARBA00022989"/>
    </source>
</evidence>
<dbReference type="SUPFAM" id="SSF55486">
    <property type="entry name" value="Metalloproteases ('zincins'), catalytic domain"/>
    <property type="match status" value="1"/>
</dbReference>
<dbReference type="EMBL" id="LJXB01000093">
    <property type="protein sequence ID" value="KPU52088.1"/>
    <property type="molecule type" value="Genomic_DNA"/>
</dbReference>
<reference evidence="6 7" key="1">
    <citation type="submission" date="2015-09" db="EMBL/GenBank/DDBJ databases">
        <authorList>
            <person name="Jackson K.R."/>
            <person name="Lunt B.L."/>
            <person name="Fisher J.N.B."/>
            <person name="Gardner A.V."/>
            <person name="Bailey M.E."/>
            <person name="Deus L.M."/>
            <person name="Earl A.S."/>
            <person name="Gibby P.D."/>
            <person name="Hartmann K.A."/>
            <person name="Liu J.E."/>
            <person name="Manci A.M."/>
            <person name="Nielsen D.A."/>
            <person name="Solomon M.B."/>
            <person name="Breakwell D.P."/>
            <person name="Burnett S.H."/>
            <person name="Grose J.H."/>
        </authorList>
    </citation>
    <scope>NUCLEOTIDE SEQUENCE [LARGE SCALE GENOMIC DNA]</scope>
    <source>
        <strain evidence="6 7">S613</strain>
    </source>
</reference>
<dbReference type="AlphaFoldDB" id="A0A0P8WG43"/>
<accession>A0A0P8WG43</accession>
<gene>
    <name evidence="6" type="ORF">AN403_440</name>
</gene>
<dbReference type="Proteomes" id="UP000050349">
    <property type="component" value="Unassembled WGS sequence"/>
</dbReference>
<dbReference type="Pfam" id="PF04228">
    <property type="entry name" value="Zn_peptidase"/>
    <property type="match status" value="1"/>
</dbReference>
<sequence length="288" mass="31545">MLWNKARRSDNVNDTREGKDARTLTGKNLAAALATVALASAGLYSTLGTTPDDLSLTPFDMPDPPAALAIEPDEDRQLMFVQSVLGDTEDTWKQLFAQTGRHYPPPTLTLFDNDVTSACGFNSSVSGPFYCPDDQQVYIDLQFFAKLEQQFSVVGDFARAYIIGHEIGHHVQLELGLSTPFEQALLDQQPVTGDGGLEVRAELQADCLAGVWAHHAQQRLDWLEPGDIEAALHAATVFGDDYLQRTRNAPVRPETFSHGTSQQRVSWFKSGFATGLPQTCDTFAAANL</sequence>
<comment type="caution">
    <text evidence="6">The sequence shown here is derived from an EMBL/GenBank/DDBJ whole genome shotgun (WGS) entry which is preliminary data.</text>
</comment>
<evidence type="ECO:0000256" key="5">
    <source>
        <dbReference type="SAM" id="Phobius"/>
    </source>
</evidence>
<dbReference type="InterPro" id="IPR007343">
    <property type="entry name" value="Uncharacterised_pept_Zn_put"/>
</dbReference>
<dbReference type="PANTHER" id="PTHR30168">
    <property type="entry name" value="PUTATIVE MEMBRANE PROTEIN YPFJ"/>
    <property type="match status" value="1"/>
</dbReference>
<evidence type="ECO:0000256" key="2">
    <source>
        <dbReference type="ARBA" id="ARBA00022692"/>
    </source>
</evidence>
<feature type="transmembrane region" description="Helical" evidence="5">
    <location>
        <begin position="29"/>
        <end position="47"/>
    </location>
</feature>
<dbReference type="PANTHER" id="PTHR30168:SF0">
    <property type="entry name" value="INNER MEMBRANE PROTEIN"/>
    <property type="match status" value="1"/>
</dbReference>
<organism evidence="6 7">
    <name type="scientific">Pseudomonas fluorescens</name>
    <dbReference type="NCBI Taxonomy" id="294"/>
    <lineage>
        <taxon>Bacteria</taxon>
        <taxon>Pseudomonadati</taxon>
        <taxon>Pseudomonadota</taxon>
        <taxon>Gammaproteobacteria</taxon>
        <taxon>Pseudomonadales</taxon>
        <taxon>Pseudomonadaceae</taxon>
        <taxon>Pseudomonas</taxon>
    </lineage>
</organism>
<dbReference type="PATRIC" id="fig|294.162.peg.5988"/>
<evidence type="ECO:0000256" key="1">
    <source>
        <dbReference type="ARBA" id="ARBA00004167"/>
    </source>
</evidence>
<comment type="subcellular location">
    <subcellularLocation>
        <location evidence="1">Membrane</location>
        <topology evidence="1">Single-pass membrane protein</topology>
    </subcellularLocation>
</comment>
<keyword evidence="2 5" id="KW-0812">Transmembrane</keyword>
<protein>
    <submittedName>
        <fullName evidence="6">Neutral zinc metallopeptidase family protein</fullName>
    </submittedName>
</protein>
<evidence type="ECO:0000313" key="7">
    <source>
        <dbReference type="Proteomes" id="UP000050349"/>
    </source>
</evidence>
<proteinExistence type="predicted"/>
<keyword evidence="3 5" id="KW-1133">Transmembrane helix</keyword>
<evidence type="ECO:0000313" key="6">
    <source>
        <dbReference type="EMBL" id="KPU52088.1"/>
    </source>
</evidence>